<evidence type="ECO:0000313" key="2">
    <source>
        <dbReference type="Proteomes" id="UP000018896"/>
    </source>
</evidence>
<sequence length="157" mass="17995">MSTDSIKKIEETMVSYKKLLDILADHEDNKQVCKLSKKKISELYGLSYTGTCNKLKFLVKYGIIEEISKGFVRTGKQVSEAKPFLLLPRLMVLVLENPDIYSSYKEQAELFNESISDVQTAWGFYSYYFGAKYPKTEEVQLLEQENKAHNERGGNNG</sequence>
<dbReference type="eggNOG" id="ENOG5030DGX">
    <property type="taxonomic scope" value="Bacteria"/>
</dbReference>
<dbReference type="RefSeq" id="WP_035668395.1">
    <property type="nucleotide sequence ID" value="NZ_BAUV01000081.1"/>
</dbReference>
<gene>
    <name evidence="1" type="ORF">JCM9157_4819</name>
</gene>
<name>W4R038_HALA3</name>
<keyword evidence="2" id="KW-1185">Reference proteome</keyword>
<dbReference type="Proteomes" id="UP000018896">
    <property type="component" value="Unassembled WGS sequence"/>
</dbReference>
<dbReference type="AlphaFoldDB" id="W4R038"/>
<protein>
    <submittedName>
        <fullName evidence="1">Uncharacterized protein</fullName>
    </submittedName>
</protein>
<organism evidence="1 2">
    <name type="scientific">Halalkalibacter akibai (strain ATCC 43226 / DSM 21942 / CIP 109018 / JCM 9157 / 1139)</name>
    <name type="common">Bacillus akibai</name>
    <dbReference type="NCBI Taxonomy" id="1236973"/>
    <lineage>
        <taxon>Bacteria</taxon>
        <taxon>Bacillati</taxon>
        <taxon>Bacillota</taxon>
        <taxon>Bacilli</taxon>
        <taxon>Bacillales</taxon>
        <taxon>Bacillaceae</taxon>
        <taxon>Halalkalibacter</taxon>
    </lineage>
</organism>
<comment type="caution">
    <text evidence="1">The sequence shown here is derived from an EMBL/GenBank/DDBJ whole genome shotgun (WGS) entry which is preliminary data.</text>
</comment>
<dbReference type="EMBL" id="BAUV01000081">
    <property type="protein sequence ID" value="GAE37512.1"/>
    <property type="molecule type" value="Genomic_DNA"/>
</dbReference>
<accession>W4R038</accession>
<reference evidence="1 2" key="1">
    <citation type="journal article" date="2014" name="Genome Announc.">
        <title>Draft Genome Sequences of Three Alkaliphilic Bacillus Strains, Bacillus wakoensis JCM 9140T, Bacillus akibai JCM 9157T, and Bacillus hemicellulosilyticus JCM 9152T.</title>
        <authorList>
            <person name="Yuki M."/>
            <person name="Oshima K."/>
            <person name="Suda W."/>
            <person name="Oshida Y."/>
            <person name="Kitamura K."/>
            <person name="Iida T."/>
            <person name="Hattori M."/>
            <person name="Ohkuma M."/>
        </authorList>
    </citation>
    <scope>NUCLEOTIDE SEQUENCE [LARGE SCALE GENOMIC DNA]</scope>
    <source>
        <strain evidence="1 2">JCM 9157</strain>
    </source>
</reference>
<proteinExistence type="predicted"/>
<evidence type="ECO:0000313" key="1">
    <source>
        <dbReference type="EMBL" id="GAE37512.1"/>
    </source>
</evidence>
<dbReference type="OrthoDB" id="2658062at2"/>